<keyword evidence="7" id="KW-1185">Reference proteome</keyword>
<feature type="transmembrane region" description="Helical" evidence="5">
    <location>
        <begin position="54"/>
        <end position="73"/>
    </location>
</feature>
<protein>
    <recommendedName>
        <fullName evidence="8">Tetraspanin</fullName>
    </recommendedName>
</protein>
<reference evidence="6" key="1">
    <citation type="submission" date="2021-01" db="EMBL/GenBank/DDBJ databases">
        <authorList>
            <consortium name="Genoscope - CEA"/>
            <person name="William W."/>
        </authorList>
    </citation>
    <scope>NUCLEOTIDE SEQUENCE</scope>
</reference>
<sequence length="281" mass="31494">MCLPISCLKCIVEIEAILILIAGLGSFGFTIYLQIEFNLEKQDDQTHIGEGGMIGFWVISSSMILNGIIGILGGKTKSACLLLIFNLINIALFLGFVALMIFGYVWATEIKNLNINTYCSNNPSLQNTWNLGQNLLCSAQCQCYIEDPTKLPPSYFNYTTESSASSAKRVQECQAYDGWNQTQVDQAQFFRSLEKQYDCSGWCTPFSLQIFYDINSNFDQSNDQCLLSSQQQLQDTCKLIGDISAGAVALMGLMVIFTFCLCCHPTKKDQDYYQKLAYYDS</sequence>
<feature type="transmembrane region" description="Helical" evidence="5">
    <location>
        <begin position="80"/>
        <end position="107"/>
    </location>
</feature>
<keyword evidence="3 5" id="KW-1133">Transmembrane helix</keyword>
<evidence type="ECO:0000256" key="3">
    <source>
        <dbReference type="ARBA" id="ARBA00022989"/>
    </source>
</evidence>
<proteinExistence type="predicted"/>
<dbReference type="Pfam" id="PF00335">
    <property type="entry name" value="Tetraspanin"/>
    <property type="match status" value="1"/>
</dbReference>
<comment type="caution">
    <text evidence="6">The sequence shown here is derived from an EMBL/GenBank/DDBJ whole genome shotgun (WGS) entry which is preliminary data.</text>
</comment>
<feature type="transmembrane region" description="Helical" evidence="5">
    <location>
        <begin position="243"/>
        <end position="263"/>
    </location>
</feature>
<evidence type="ECO:0000256" key="5">
    <source>
        <dbReference type="SAM" id="Phobius"/>
    </source>
</evidence>
<dbReference type="AlphaFoldDB" id="A0A8S1XKT9"/>
<name>A0A8S1XKT9_PAROT</name>
<gene>
    <name evidence="6" type="ORF">POCTA_138.1.T1250147</name>
</gene>
<evidence type="ECO:0000256" key="4">
    <source>
        <dbReference type="ARBA" id="ARBA00023136"/>
    </source>
</evidence>
<evidence type="ECO:0000256" key="1">
    <source>
        <dbReference type="ARBA" id="ARBA00004141"/>
    </source>
</evidence>
<accession>A0A8S1XKT9</accession>
<evidence type="ECO:0000313" key="7">
    <source>
        <dbReference type="Proteomes" id="UP000683925"/>
    </source>
</evidence>
<keyword evidence="2 5" id="KW-0812">Transmembrane</keyword>
<dbReference type="EMBL" id="CAJJDP010000125">
    <property type="protein sequence ID" value="CAD8201796.1"/>
    <property type="molecule type" value="Genomic_DNA"/>
</dbReference>
<evidence type="ECO:0008006" key="8">
    <source>
        <dbReference type="Google" id="ProtNLM"/>
    </source>
</evidence>
<keyword evidence="4 5" id="KW-0472">Membrane</keyword>
<dbReference type="OrthoDB" id="297138at2759"/>
<dbReference type="InterPro" id="IPR018499">
    <property type="entry name" value="Tetraspanin/Peripherin"/>
</dbReference>
<evidence type="ECO:0000313" key="6">
    <source>
        <dbReference type="EMBL" id="CAD8201796.1"/>
    </source>
</evidence>
<feature type="transmembrane region" description="Helical" evidence="5">
    <location>
        <begin position="12"/>
        <end position="34"/>
    </location>
</feature>
<organism evidence="6 7">
    <name type="scientific">Paramecium octaurelia</name>
    <dbReference type="NCBI Taxonomy" id="43137"/>
    <lineage>
        <taxon>Eukaryota</taxon>
        <taxon>Sar</taxon>
        <taxon>Alveolata</taxon>
        <taxon>Ciliophora</taxon>
        <taxon>Intramacronucleata</taxon>
        <taxon>Oligohymenophorea</taxon>
        <taxon>Peniculida</taxon>
        <taxon>Parameciidae</taxon>
        <taxon>Paramecium</taxon>
    </lineage>
</organism>
<dbReference type="Proteomes" id="UP000683925">
    <property type="component" value="Unassembled WGS sequence"/>
</dbReference>
<evidence type="ECO:0000256" key="2">
    <source>
        <dbReference type="ARBA" id="ARBA00022692"/>
    </source>
</evidence>
<dbReference type="OMA" id="MVIFTFC"/>
<comment type="subcellular location">
    <subcellularLocation>
        <location evidence="1">Membrane</location>
        <topology evidence="1">Multi-pass membrane protein</topology>
    </subcellularLocation>
</comment>
<dbReference type="GO" id="GO:0016020">
    <property type="term" value="C:membrane"/>
    <property type="evidence" value="ECO:0007669"/>
    <property type="project" value="UniProtKB-SubCell"/>
</dbReference>